<organism evidence="3 4">
    <name type="scientific">Corynebacterium pollutisoli</name>
    <dbReference type="NCBI Taxonomy" id="1610489"/>
    <lineage>
        <taxon>Bacteria</taxon>
        <taxon>Bacillati</taxon>
        <taxon>Actinomycetota</taxon>
        <taxon>Actinomycetes</taxon>
        <taxon>Mycobacteriales</taxon>
        <taxon>Corynebacteriaceae</taxon>
        <taxon>Corynebacterium</taxon>
    </lineage>
</organism>
<evidence type="ECO:0000313" key="4">
    <source>
        <dbReference type="Proteomes" id="UP000568696"/>
    </source>
</evidence>
<keyword evidence="2" id="KW-1133">Transmembrane helix</keyword>
<comment type="caution">
    <text evidence="3">The sequence shown here is derived from an EMBL/GenBank/DDBJ whole genome shotgun (WGS) entry which is preliminary data.</text>
</comment>
<feature type="transmembrane region" description="Helical" evidence="2">
    <location>
        <begin position="109"/>
        <end position="127"/>
    </location>
</feature>
<evidence type="ECO:0008006" key="5">
    <source>
        <dbReference type="Google" id="ProtNLM"/>
    </source>
</evidence>
<dbReference type="RefSeq" id="WP_143337638.1">
    <property type="nucleotide sequence ID" value="NZ_FXAR01000011.1"/>
</dbReference>
<reference evidence="3 4" key="1">
    <citation type="journal article" date="2020" name="Biotechnol. Biofuels">
        <title>New insights from the biogas microbiome by comprehensive genome-resolved metagenomics of nearly 1600 species originating from multiple anaerobic digesters.</title>
        <authorList>
            <person name="Campanaro S."/>
            <person name="Treu L."/>
            <person name="Rodriguez-R L.M."/>
            <person name="Kovalovszki A."/>
            <person name="Ziels R.M."/>
            <person name="Maus I."/>
            <person name="Zhu X."/>
            <person name="Kougias P.G."/>
            <person name="Basile A."/>
            <person name="Luo G."/>
            <person name="Schluter A."/>
            <person name="Konstantinidis K.T."/>
            <person name="Angelidaki I."/>
        </authorList>
    </citation>
    <scope>NUCLEOTIDE SEQUENCE [LARGE SCALE GENOMIC DNA]</scope>
    <source>
        <strain evidence="3">AS23ysBPME_344</strain>
    </source>
</reference>
<evidence type="ECO:0000256" key="2">
    <source>
        <dbReference type="SAM" id="Phobius"/>
    </source>
</evidence>
<protein>
    <recommendedName>
        <fullName evidence="5">Tellurium resistance protein TerC</fullName>
    </recommendedName>
</protein>
<feature type="transmembrane region" description="Helical" evidence="2">
    <location>
        <begin position="78"/>
        <end position="97"/>
    </location>
</feature>
<gene>
    <name evidence="3" type="ORF">GX356_10380</name>
</gene>
<dbReference type="EMBL" id="JAAYSN010000287">
    <property type="protein sequence ID" value="NLP40103.1"/>
    <property type="molecule type" value="Genomic_DNA"/>
</dbReference>
<evidence type="ECO:0000256" key="1">
    <source>
        <dbReference type="SAM" id="MobiDB-lite"/>
    </source>
</evidence>
<sequence length="165" mass="17769">MPSMFPGMYADPNDPNRGPRRTPGVESDTWPATLRWGYYLTVAAAILMVLTGMVGLAQDFGGDPDASREVIDAYHRNVRFIGVYNIIAGLFIAALGAQLKSGGRISRRVLAGVIALSIFFNIAAFAIQVGGLAMVAICVLLGVAAVLVFRPDSNDYMRQKSSRDD</sequence>
<evidence type="ECO:0000313" key="3">
    <source>
        <dbReference type="EMBL" id="NLP40103.1"/>
    </source>
</evidence>
<feature type="transmembrane region" description="Helical" evidence="2">
    <location>
        <begin position="36"/>
        <end position="58"/>
    </location>
</feature>
<name>A0A7X8MYW9_9CORY</name>
<dbReference type="OrthoDB" id="4426696at2"/>
<feature type="transmembrane region" description="Helical" evidence="2">
    <location>
        <begin position="133"/>
        <end position="150"/>
    </location>
</feature>
<keyword evidence="2" id="KW-0472">Membrane</keyword>
<proteinExistence type="predicted"/>
<feature type="region of interest" description="Disordered" evidence="1">
    <location>
        <begin position="1"/>
        <end position="26"/>
    </location>
</feature>
<keyword evidence="2" id="KW-0812">Transmembrane</keyword>
<dbReference type="Proteomes" id="UP000568696">
    <property type="component" value="Unassembled WGS sequence"/>
</dbReference>
<accession>A0A7X8MYW9</accession>
<dbReference type="AlphaFoldDB" id="A0A7X8MYW9"/>